<evidence type="ECO:0000313" key="3">
    <source>
        <dbReference type="EMBL" id="SHF26421.1"/>
    </source>
</evidence>
<dbReference type="Pfam" id="PF01841">
    <property type="entry name" value="Transglut_core"/>
    <property type="match status" value="1"/>
</dbReference>
<gene>
    <name evidence="3" type="ORF">SAMN02745131_02178</name>
</gene>
<proteinExistence type="predicted"/>
<evidence type="ECO:0000256" key="1">
    <source>
        <dbReference type="SAM" id="SignalP"/>
    </source>
</evidence>
<dbReference type="SUPFAM" id="SSF54001">
    <property type="entry name" value="Cysteine proteinases"/>
    <property type="match status" value="1"/>
</dbReference>
<dbReference type="Proteomes" id="UP000184048">
    <property type="component" value="Unassembled WGS sequence"/>
</dbReference>
<protein>
    <submittedName>
        <fullName evidence="3">Transglutaminase-like superfamily protein</fullName>
    </submittedName>
</protein>
<keyword evidence="1" id="KW-0732">Signal</keyword>
<name>A0A1M5A7W4_9BACT</name>
<dbReference type="InterPro" id="IPR002931">
    <property type="entry name" value="Transglutaminase-like"/>
</dbReference>
<dbReference type="GO" id="GO:0005737">
    <property type="term" value="C:cytoplasm"/>
    <property type="evidence" value="ECO:0007669"/>
    <property type="project" value="TreeGrafter"/>
</dbReference>
<sequence>MRFLLSIWFMCIIGTAGAQSLSNYSNIDWRVGSIDAPTPDSLSKLLIAPYTKDVDKVRAIFSWVAQHISYNTFVISSQRRNGSSKYSVEPEDTTMEWKSAIEMTAIKVLKKRMAVCDGYAKLFKALCDHAGLRSEIISGYARGYMQGNRKFSSNHSWNAIMIDSAWHLLDVTWASGYFTYSDQYVQRLNDTYFLTPPEQFIRDHYPEDLYWTLMDNPPSIPEFRKMPFHCKSFIKYSIGEVSPSNGIVEAYLGDTVHIEVNITNKSRDKHISPDPFFDSSIIERNVNEVYLMASDSTPHSLKYSFRVNTPNVQWINVMYNNDVIMRYRLELKSALAARTKEWGRN</sequence>
<dbReference type="EMBL" id="FQUU01000008">
    <property type="protein sequence ID" value="SHF26421.1"/>
    <property type="molecule type" value="Genomic_DNA"/>
</dbReference>
<dbReference type="PANTHER" id="PTHR46333:SF2">
    <property type="entry name" value="CYTOKINESIS PROTEIN 3"/>
    <property type="match status" value="1"/>
</dbReference>
<feature type="domain" description="Transglutaminase-like" evidence="2">
    <location>
        <begin position="108"/>
        <end position="173"/>
    </location>
</feature>
<reference evidence="3 4" key="1">
    <citation type="submission" date="2016-11" db="EMBL/GenBank/DDBJ databases">
        <authorList>
            <person name="Jaros S."/>
            <person name="Januszkiewicz K."/>
            <person name="Wedrychowicz H."/>
        </authorList>
    </citation>
    <scope>NUCLEOTIDE SEQUENCE [LARGE SCALE GENOMIC DNA]</scope>
    <source>
        <strain evidence="3 4">DSM 18119</strain>
    </source>
</reference>
<dbReference type="InterPro" id="IPR052557">
    <property type="entry name" value="CAP/Cytokinesis_protein"/>
</dbReference>
<evidence type="ECO:0000259" key="2">
    <source>
        <dbReference type="SMART" id="SM00460"/>
    </source>
</evidence>
<feature type="signal peptide" evidence="1">
    <location>
        <begin position="1"/>
        <end position="18"/>
    </location>
</feature>
<evidence type="ECO:0000313" key="4">
    <source>
        <dbReference type="Proteomes" id="UP000184048"/>
    </source>
</evidence>
<dbReference type="AlphaFoldDB" id="A0A1M5A7W4"/>
<dbReference type="STRING" id="1121884.SAMN02745131_02178"/>
<dbReference type="InterPro" id="IPR038765">
    <property type="entry name" value="Papain-like_cys_pep_sf"/>
</dbReference>
<dbReference type="RefSeq" id="WP_072835360.1">
    <property type="nucleotide sequence ID" value="NZ_FQUU01000008.1"/>
</dbReference>
<feature type="chain" id="PRO_5009908731" evidence="1">
    <location>
        <begin position="19"/>
        <end position="345"/>
    </location>
</feature>
<dbReference type="OrthoDB" id="9788327at2"/>
<keyword evidence="4" id="KW-1185">Reference proteome</keyword>
<dbReference type="PANTHER" id="PTHR46333">
    <property type="entry name" value="CYTOKINESIS PROTEIN 3"/>
    <property type="match status" value="1"/>
</dbReference>
<dbReference type="SMART" id="SM00460">
    <property type="entry name" value="TGc"/>
    <property type="match status" value="1"/>
</dbReference>
<accession>A0A1M5A7W4</accession>
<organism evidence="3 4">
    <name type="scientific">Flavisolibacter ginsengisoli DSM 18119</name>
    <dbReference type="NCBI Taxonomy" id="1121884"/>
    <lineage>
        <taxon>Bacteria</taxon>
        <taxon>Pseudomonadati</taxon>
        <taxon>Bacteroidota</taxon>
        <taxon>Chitinophagia</taxon>
        <taxon>Chitinophagales</taxon>
        <taxon>Chitinophagaceae</taxon>
        <taxon>Flavisolibacter</taxon>
    </lineage>
</organism>
<dbReference type="Gene3D" id="3.10.620.30">
    <property type="match status" value="1"/>
</dbReference>